<organism evidence="6 7">
    <name type="scientific">Intoshia linei</name>
    <dbReference type="NCBI Taxonomy" id="1819745"/>
    <lineage>
        <taxon>Eukaryota</taxon>
        <taxon>Metazoa</taxon>
        <taxon>Spiralia</taxon>
        <taxon>Lophotrochozoa</taxon>
        <taxon>Mesozoa</taxon>
        <taxon>Orthonectida</taxon>
        <taxon>Rhopaluridae</taxon>
        <taxon>Intoshia</taxon>
    </lineage>
</organism>
<dbReference type="PANTHER" id="PTHR21568:SF0">
    <property type="entry name" value="TRNA PSEUDOURIDINE SYNTHASE PUS10"/>
    <property type="match status" value="1"/>
</dbReference>
<protein>
    <recommendedName>
        <fullName evidence="2">tRNA pseudouridine(55) synthase</fullName>
        <ecNumber evidence="2">5.4.99.25</ecNumber>
    </recommendedName>
</protein>
<reference evidence="6 7" key="1">
    <citation type="submission" date="2016-04" db="EMBL/GenBank/DDBJ databases">
        <title>The genome of Intoshia linei affirms orthonectids as highly simplified spiralians.</title>
        <authorList>
            <person name="Mikhailov K.V."/>
            <person name="Slusarev G.S."/>
            <person name="Nikitin M.A."/>
            <person name="Logacheva M.D."/>
            <person name="Penin A."/>
            <person name="Aleoshin V."/>
            <person name="Panchin Y.V."/>
        </authorList>
    </citation>
    <scope>NUCLEOTIDE SEQUENCE [LARGE SCALE GENOMIC DNA]</scope>
    <source>
        <strain evidence="6">Intl2013</strain>
        <tissue evidence="6">Whole animal</tissue>
    </source>
</reference>
<proteinExistence type="inferred from homology"/>
<dbReference type="Gene3D" id="3.30.70.2510">
    <property type="match status" value="1"/>
</dbReference>
<dbReference type="GO" id="GO:0003723">
    <property type="term" value="F:RNA binding"/>
    <property type="evidence" value="ECO:0007669"/>
    <property type="project" value="InterPro"/>
</dbReference>
<evidence type="ECO:0000256" key="2">
    <source>
        <dbReference type="ARBA" id="ARBA00012787"/>
    </source>
</evidence>
<dbReference type="GO" id="GO:0031119">
    <property type="term" value="P:tRNA pseudouridine synthesis"/>
    <property type="evidence" value="ECO:0007669"/>
    <property type="project" value="TreeGrafter"/>
</dbReference>
<dbReference type="InterPro" id="IPR048741">
    <property type="entry name" value="Pus10-like_C"/>
</dbReference>
<dbReference type="FunFam" id="3.30.70.2510:FF:000001">
    <property type="entry name" value="tRNA pseudouridine synthase Pus10"/>
    <property type="match status" value="1"/>
</dbReference>
<evidence type="ECO:0000256" key="4">
    <source>
        <dbReference type="ARBA" id="ARBA00023235"/>
    </source>
</evidence>
<evidence type="ECO:0000313" key="7">
    <source>
        <dbReference type="Proteomes" id="UP000078046"/>
    </source>
</evidence>
<dbReference type="AlphaFoldDB" id="A0A177AWT3"/>
<comment type="similarity">
    <text evidence="1">Belongs to the pseudouridine synthase Pus10 family.</text>
</comment>
<keyword evidence="7" id="KW-1185">Reference proteome</keyword>
<sequence length="380" mass="43942">MTMMKCGICQDIVENLFTTTGKVDIQEFSTDCQICCNIFKIIQEKSNIQSLLDSTDYEFFSNNTYAFSIKLPKNLINIDESYNEIILVSIKKKIAALLQNDLLKYNKNFSIVDIESAQIILHCEFNCPDVCKFYLSRNRIFIAGRYNKYNRCISQSPWKSEKIITSIEEILMGPVKKSFQCQECIFSSSGREDVDVLMLGDGRPFVLEIVDAKIVQVDLVQIQKDITNDHVKVGALSFVSRQQVKELRQIENTTKQYRIYINCFEPVANFIPLLQMGKFFIKQQTPIRVLHTRTNMVRDKFLTFLNIQHDDNIQNCIIVELESQSGTYIKEFVHGDMLRTQPSLKSLLSVSKIDVVHLDVIKVDVEWPPVNSFKQWPLLL</sequence>
<dbReference type="EC" id="5.4.99.25" evidence="2"/>
<dbReference type="SUPFAM" id="SSF55120">
    <property type="entry name" value="Pseudouridine synthase"/>
    <property type="match status" value="1"/>
</dbReference>
<accession>A0A177AWT3</accession>
<evidence type="ECO:0000259" key="5">
    <source>
        <dbReference type="Pfam" id="PF21238"/>
    </source>
</evidence>
<dbReference type="InterPro" id="IPR039894">
    <property type="entry name" value="Pus10-like"/>
</dbReference>
<evidence type="ECO:0000256" key="1">
    <source>
        <dbReference type="ARBA" id="ARBA00009652"/>
    </source>
</evidence>
<dbReference type="EMBL" id="LWCA01000930">
    <property type="protein sequence ID" value="OAF66446.1"/>
    <property type="molecule type" value="Genomic_DNA"/>
</dbReference>
<dbReference type="OrthoDB" id="271937at2759"/>
<dbReference type="GO" id="GO:0160148">
    <property type="term" value="F:tRNA pseudouridine(55) synthase activity"/>
    <property type="evidence" value="ECO:0007669"/>
    <property type="project" value="UniProtKB-EC"/>
</dbReference>
<dbReference type="Gene3D" id="3.30.70.3190">
    <property type="match status" value="1"/>
</dbReference>
<dbReference type="Proteomes" id="UP000078046">
    <property type="component" value="Unassembled WGS sequence"/>
</dbReference>
<comment type="caution">
    <text evidence="6">The sequence shown here is derived from an EMBL/GenBank/DDBJ whole genome shotgun (WGS) entry which is preliminary data.</text>
</comment>
<gene>
    <name evidence="6" type="ORF">A3Q56_05827</name>
</gene>
<evidence type="ECO:0000313" key="6">
    <source>
        <dbReference type="EMBL" id="OAF66446.1"/>
    </source>
</evidence>
<keyword evidence="4" id="KW-0413">Isomerase</keyword>
<dbReference type="NCBIfam" id="TIGR01213">
    <property type="entry name" value="pseudo_Pus10arc"/>
    <property type="match status" value="1"/>
</dbReference>
<keyword evidence="3" id="KW-0819">tRNA processing</keyword>
<dbReference type="InterPro" id="IPR020103">
    <property type="entry name" value="PsdUridine_synth_cat_dom_sf"/>
</dbReference>
<dbReference type="PANTHER" id="PTHR21568">
    <property type="entry name" value="TRNA PSEUDOURIDINE SYNTHASE PUS10"/>
    <property type="match status" value="1"/>
</dbReference>
<feature type="domain" description="Pus10-like C-terminal" evidence="5">
    <location>
        <begin position="141"/>
        <end position="364"/>
    </location>
</feature>
<dbReference type="Pfam" id="PF21238">
    <property type="entry name" value="Pus10_C"/>
    <property type="match status" value="1"/>
</dbReference>
<evidence type="ECO:0000256" key="3">
    <source>
        <dbReference type="ARBA" id="ARBA00022694"/>
    </source>
</evidence>
<name>A0A177AWT3_9BILA</name>